<dbReference type="EMBL" id="JAUSRB010000002">
    <property type="protein sequence ID" value="MDP9867911.1"/>
    <property type="molecule type" value="Genomic_DNA"/>
</dbReference>
<keyword evidence="7" id="KW-0315">Glutamine amidotransferase</keyword>
<dbReference type="Proteomes" id="UP001230426">
    <property type="component" value="Unassembled WGS sequence"/>
</dbReference>
<dbReference type="InterPro" id="IPR006426">
    <property type="entry name" value="Asn_synth_AEB"/>
</dbReference>
<dbReference type="CDD" id="cd00712">
    <property type="entry name" value="AsnB"/>
    <property type="match status" value="1"/>
</dbReference>
<comment type="caution">
    <text evidence="10">The sequence shown here is derived from an EMBL/GenBank/DDBJ whole genome shotgun (WGS) entry which is preliminary data.</text>
</comment>
<dbReference type="CDD" id="cd01991">
    <property type="entry name" value="Asn_synthase_B_C"/>
    <property type="match status" value="1"/>
</dbReference>
<keyword evidence="10" id="KW-0436">Ligase</keyword>
<accession>A0ABT9RF72</accession>
<evidence type="ECO:0000256" key="6">
    <source>
        <dbReference type="ARBA" id="ARBA00022888"/>
    </source>
</evidence>
<keyword evidence="4" id="KW-0547">Nucleotide-binding</keyword>
<evidence type="ECO:0000259" key="9">
    <source>
        <dbReference type="PROSITE" id="PS51278"/>
    </source>
</evidence>
<dbReference type="InterPro" id="IPR014729">
    <property type="entry name" value="Rossmann-like_a/b/a_fold"/>
</dbReference>
<dbReference type="InterPro" id="IPR033738">
    <property type="entry name" value="AsnB_N"/>
</dbReference>
<protein>
    <recommendedName>
        <fullName evidence="3">asparagine synthase (glutamine-hydrolyzing)</fullName>
        <ecNumber evidence="3">6.3.5.4</ecNumber>
    </recommendedName>
</protein>
<evidence type="ECO:0000256" key="8">
    <source>
        <dbReference type="ARBA" id="ARBA00048741"/>
    </source>
</evidence>
<name>A0ABT9RF72_9ACTN</name>
<reference evidence="10 11" key="1">
    <citation type="submission" date="2023-07" db="EMBL/GenBank/DDBJ databases">
        <title>Sequencing the genomes of 1000 actinobacteria strains.</title>
        <authorList>
            <person name="Klenk H.-P."/>
        </authorList>
    </citation>
    <scope>NUCLEOTIDE SEQUENCE [LARGE SCALE GENOMIC DNA]</scope>
    <source>
        <strain evidence="10 11">DSM 44109</strain>
    </source>
</reference>
<evidence type="ECO:0000256" key="3">
    <source>
        <dbReference type="ARBA" id="ARBA00012737"/>
    </source>
</evidence>
<evidence type="ECO:0000256" key="1">
    <source>
        <dbReference type="ARBA" id="ARBA00005187"/>
    </source>
</evidence>
<dbReference type="InterPro" id="IPR051786">
    <property type="entry name" value="ASN_synthetase/amidase"/>
</dbReference>
<evidence type="ECO:0000313" key="11">
    <source>
        <dbReference type="Proteomes" id="UP001230426"/>
    </source>
</evidence>
<dbReference type="Gene3D" id="3.40.50.620">
    <property type="entry name" value="HUPs"/>
    <property type="match status" value="1"/>
</dbReference>
<dbReference type="Pfam" id="PF13537">
    <property type="entry name" value="GATase_7"/>
    <property type="match status" value="1"/>
</dbReference>
<gene>
    <name evidence="10" type="ORF">J2S55_007177</name>
</gene>
<evidence type="ECO:0000256" key="5">
    <source>
        <dbReference type="ARBA" id="ARBA00022840"/>
    </source>
</evidence>
<dbReference type="InterPro" id="IPR029055">
    <property type="entry name" value="Ntn_hydrolases_N"/>
</dbReference>
<dbReference type="RefSeq" id="WP_306870092.1">
    <property type="nucleotide sequence ID" value="NZ_JAUSRB010000002.1"/>
</dbReference>
<dbReference type="PANTHER" id="PTHR43284:SF1">
    <property type="entry name" value="ASPARAGINE SYNTHETASE"/>
    <property type="match status" value="1"/>
</dbReference>
<dbReference type="EC" id="6.3.5.4" evidence="3"/>
<dbReference type="SUPFAM" id="SSF52402">
    <property type="entry name" value="Adenine nucleotide alpha hydrolases-like"/>
    <property type="match status" value="1"/>
</dbReference>
<dbReference type="NCBIfam" id="TIGR01536">
    <property type="entry name" value="asn_synth_AEB"/>
    <property type="match status" value="1"/>
</dbReference>
<comment type="similarity">
    <text evidence="2">Belongs to the asparagine synthetase family.</text>
</comment>
<evidence type="ECO:0000313" key="10">
    <source>
        <dbReference type="EMBL" id="MDP9867911.1"/>
    </source>
</evidence>
<evidence type="ECO:0000256" key="4">
    <source>
        <dbReference type="ARBA" id="ARBA00022741"/>
    </source>
</evidence>
<dbReference type="InterPro" id="IPR001962">
    <property type="entry name" value="Asn_synthase"/>
</dbReference>
<dbReference type="SUPFAM" id="SSF56235">
    <property type="entry name" value="N-terminal nucleophile aminohydrolases (Ntn hydrolases)"/>
    <property type="match status" value="1"/>
</dbReference>
<keyword evidence="11" id="KW-1185">Reference proteome</keyword>
<evidence type="ECO:0000256" key="7">
    <source>
        <dbReference type="ARBA" id="ARBA00022962"/>
    </source>
</evidence>
<keyword evidence="5" id="KW-0067">ATP-binding</keyword>
<dbReference type="Gene3D" id="3.60.20.10">
    <property type="entry name" value="Glutamine Phosphoribosylpyrophosphate, subunit 1, domain 1"/>
    <property type="match status" value="1"/>
</dbReference>
<dbReference type="InterPro" id="IPR017932">
    <property type="entry name" value="GATase_2_dom"/>
</dbReference>
<dbReference type="PANTHER" id="PTHR43284">
    <property type="entry name" value="ASPARAGINE SYNTHETASE (GLUTAMINE-HYDROLYZING)"/>
    <property type="match status" value="1"/>
</dbReference>
<dbReference type="Pfam" id="PF00733">
    <property type="entry name" value="Asn_synthase"/>
    <property type="match status" value="1"/>
</dbReference>
<feature type="domain" description="Glutamine amidotransferase type-2" evidence="9">
    <location>
        <begin position="1"/>
        <end position="190"/>
    </location>
</feature>
<organism evidence="10 11">
    <name type="scientific">Streptosporangium brasiliense</name>
    <dbReference type="NCBI Taxonomy" id="47480"/>
    <lineage>
        <taxon>Bacteria</taxon>
        <taxon>Bacillati</taxon>
        <taxon>Actinomycetota</taxon>
        <taxon>Actinomycetes</taxon>
        <taxon>Streptosporangiales</taxon>
        <taxon>Streptosporangiaceae</taxon>
        <taxon>Streptosporangium</taxon>
    </lineage>
</organism>
<dbReference type="GO" id="GO:0004066">
    <property type="term" value="F:asparagine synthase (glutamine-hydrolyzing) activity"/>
    <property type="evidence" value="ECO:0007669"/>
    <property type="project" value="UniProtKB-EC"/>
</dbReference>
<dbReference type="PIRSF" id="PIRSF001589">
    <property type="entry name" value="Asn_synthetase_glu-h"/>
    <property type="match status" value="1"/>
</dbReference>
<sequence>MCETIAHRGPDGSGLHVEPSAVLGTRRLAVVDVADGDQPVYGEDGMVVAVFNGEIYNFAELRAELLAKGHRLVANGDSECLVHLYEEHGDALVHRLRGMFAFALWDGNRRRLLLARDRVGKKPLYWGMRSGTLRFASELKAMIHDPRWRGEIDPVALHHYLTFQYVPAPWSILEGISKLPPGSTLVWQDGHVRVDRYWRLDATPRPAAAVEEEAERLRGLLLEATRLRMVGERPIGAFLSGGIDSSAVVAAMARQSSSPVRTFCIGFDETGFDEREHAGEVAALYGTDHSELVLSAPPLDLLPTLAWHFDEPFADSSAIPSFLVAEMSSREVTVVLNGDGGDESFGGYRRYVMLRQASRLWVPPIASPLLGVAGGRLRAASRQGSLARRVGWGMELAGLPVADKYTRLMSYFTEKQKRELYTPGQRSRVAGVRSGAIVERAFEESSAGCDLTRVMDVDVNTYLPGDLLVKADISTMASSLEARSPFLDHVLMEWAAGLPGELKIRGRTTKYLLKHALADWLPAHLLERPKMGFGVPLASWLRAGLRPLAHDVLTDATARGRGVFDQRAVARLLTEHAAGRDHSNRIWVLMQFELWHRTHLPVRPAAAGCGRPRST</sequence>
<proteinExistence type="inferred from homology"/>
<evidence type="ECO:0000256" key="2">
    <source>
        <dbReference type="ARBA" id="ARBA00005752"/>
    </source>
</evidence>
<comment type="catalytic activity">
    <reaction evidence="8">
        <text>L-aspartate + L-glutamine + ATP + H2O = L-asparagine + L-glutamate + AMP + diphosphate + H(+)</text>
        <dbReference type="Rhea" id="RHEA:12228"/>
        <dbReference type="ChEBI" id="CHEBI:15377"/>
        <dbReference type="ChEBI" id="CHEBI:15378"/>
        <dbReference type="ChEBI" id="CHEBI:29985"/>
        <dbReference type="ChEBI" id="CHEBI:29991"/>
        <dbReference type="ChEBI" id="CHEBI:30616"/>
        <dbReference type="ChEBI" id="CHEBI:33019"/>
        <dbReference type="ChEBI" id="CHEBI:58048"/>
        <dbReference type="ChEBI" id="CHEBI:58359"/>
        <dbReference type="ChEBI" id="CHEBI:456215"/>
        <dbReference type="EC" id="6.3.5.4"/>
    </reaction>
</comment>
<keyword evidence="6" id="KW-0028">Amino-acid biosynthesis</keyword>
<keyword evidence="6" id="KW-0061">Asparagine biosynthesis</keyword>
<dbReference type="PROSITE" id="PS51278">
    <property type="entry name" value="GATASE_TYPE_2"/>
    <property type="match status" value="1"/>
</dbReference>
<comment type="pathway">
    <text evidence="1">Amino-acid biosynthesis; L-asparagine biosynthesis; L-asparagine from L-aspartate (L-Gln route): step 1/1.</text>
</comment>